<name>A0A6M6JUF5_9PSEU</name>
<dbReference type="GO" id="GO:0016853">
    <property type="term" value="F:isomerase activity"/>
    <property type="evidence" value="ECO:0007669"/>
    <property type="project" value="UniProtKB-KW"/>
</dbReference>
<gene>
    <name evidence="1" type="ORF">HOP40_32820</name>
</gene>
<keyword evidence="1" id="KW-0413">Isomerase</keyword>
<dbReference type="SUPFAM" id="SSF89796">
    <property type="entry name" value="CoA-transferase family III (CaiB/BaiF)"/>
    <property type="match status" value="1"/>
</dbReference>
<evidence type="ECO:0000313" key="2">
    <source>
        <dbReference type="Proteomes" id="UP000505377"/>
    </source>
</evidence>
<protein>
    <submittedName>
        <fullName evidence="1">2-methylfumaryl-CoA isomerase</fullName>
    </submittedName>
</protein>
<dbReference type="InterPro" id="IPR023606">
    <property type="entry name" value="CoA-Trfase_III_dom_1_sf"/>
</dbReference>
<dbReference type="PANTHER" id="PTHR48228">
    <property type="entry name" value="SUCCINYL-COA--D-CITRAMALATE COA-TRANSFERASE"/>
    <property type="match status" value="1"/>
</dbReference>
<dbReference type="AlphaFoldDB" id="A0A6M6JUF5"/>
<dbReference type="Gene3D" id="3.30.1540.10">
    <property type="entry name" value="formyl-coa transferase, domain 3"/>
    <property type="match status" value="1"/>
</dbReference>
<proteinExistence type="predicted"/>
<dbReference type="InterPro" id="IPR044855">
    <property type="entry name" value="CoA-Trfase_III_dom3_sf"/>
</dbReference>
<dbReference type="KEGG" id="pbro:HOP40_32820"/>
<sequence>MCAARAAEPPRGPVPSCRGGGVTGPLADLHVVECASFVAGPTGGMTLAQLGADVVRIDPLGGGSDLHRWPVAPGGASYYWASLNTGKRSVAVDMRSEEGSELVLALITAPGPGRGILVDNVVGRRWMDPERLRERRVDLIHLRLQGHPDGRPAVDYTVNAEAGVPTITGPEGLSAPVNHVFPAWDLAAGMTVAAGVLAALHERDRTGRGRFLELALADVALAGVANLGWLSEAADRGRERPRHGNHVYGSFGVDVECRDGTRVMVVALTPGQWTALQQVTGTTEVFGALAAALGADLDDEAERYRLRETIAAIIRPWFADRDVARVSEELDGARVLWGRYRRMPEIVAAHGAGNHPVLADITLPGGEQAITARSPLRLDGDHGPVGRVPALGRETAEVLAEALHLTSAEIGGLHQRGVIDVAGNTGTGSER</sequence>
<reference evidence="1 2" key="1">
    <citation type="submission" date="2020-05" db="EMBL/GenBank/DDBJ databases">
        <authorList>
            <person name="Mo P."/>
        </authorList>
    </citation>
    <scope>NUCLEOTIDE SEQUENCE [LARGE SCALE GENOMIC DNA]</scope>
    <source>
        <strain evidence="1 2">Gen01</strain>
    </source>
</reference>
<organism evidence="1 2">
    <name type="scientific">Pseudonocardia broussonetiae</name>
    <dbReference type="NCBI Taxonomy" id="2736640"/>
    <lineage>
        <taxon>Bacteria</taxon>
        <taxon>Bacillati</taxon>
        <taxon>Actinomycetota</taxon>
        <taxon>Actinomycetes</taxon>
        <taxon>Pseudonocardiales</taxon>
        <taxon>Pseudonocardiaceae</taxon>
        <taxon>Pseudonocardia</taxon>
    </lineage>
</organism>
<keyword evidence="2" id="KW-1185">Reference proteome</keyword>
<dbReference type="InterPro" id="IPR050509">
    <property type="entry name" value="CoA-transferase_III"/>
</dbReference>
<dbReference type="EMBL" id="CP053564">
    <property type="protein sequence ID" value="QJY51080.1"/>
    <property type="molecule type" value="Genomic_DNA"/>
</dbReference>
<dbReference type="Gene3D" id="3.40.50.10540">
    <property type="entry name" value="Crotonobetainyl-coa:carnitine coa-transferase, domain 1"/>
    <property type="match status" value="1"/>
</dbReference>
<evidence type="ECO:0000313" key="1">
    <source>
        <dbReference type="EMBL" id="QJY51080.1"/>
    </source>
</evidence>
<dbReference type="Proteomes" id="UP000505377">
    <property type="component" value="Chromosome"/>
</dbReference>
<dbReference type="PANTHER" id="PTHR48228:SF5">
    <property type="entry name" value="ALPHA-METHYLACYL-COA RACEMASE"/>
    <property type="match status" value="1"/>
</dbReference>
<dbReference type="Pfam" id="PF02515">
    <property type="entry name" value="CoA_transf_3"/>
    <property type="match status" value="1"/>
</dbReference>
<accession>A0A6M6JUF5</accession>
<dbReference type="InterPro" id="IPR003673">
    <property type="entry name" value="CoA-Trfase_fam_III"/>
</dbReference>